<dbReference type="Proteomes" id="UP000008021">
    <property type="component" value="Chromosome 6"/>
</dbReference>
<dbReference type="HOGENOM" id="CLU_1430131_0_0_1"/>
<reference evidence="2" key="1">
    <citation type="submission" date="2015-04" db="UniProtKB">
        <authorList>
            <consortium name="EnsemblPlants"/>
        </authorList>
    </citation>
    <scope>IDENTIFICATION</scope>
</reference>
<feature type="region of interest" description="Disordered" evidence="1">
    <location>
        <begin position="113"/>
        <end position="190"/>
    </location>
</feature>
<sequence>MHPAVLTWRSGPFFARLDLNAPALGWDGKAAGTAWPDVGNPRAVPRYPGGLNLQHSVEYHHHHLRRPPPPPPSILAQIKHLVPCASPSSAPERRRRLPSLFPSIRPNHCANDVTQVQGERRPRRLKPRRRRCGDPLHPLQVRPPTVFVDSSLPDRRPEEAVAVAPPFSTATGSLHASSSSPKLRQRTHDL</sequence>
<reference evidence="2" key="2">
    <citation type="submission" date="2018-05" db="EMBL/GenBank/DDBJ databases">
        <title>OmerRS3 (Oryza meridionalis Reference Sequence Version 3).</title>
        <authorList>
            <person name="Zhang J."/>
            <person name="Kudrna D."/>
            <person name="Lee S."/>
            <person name="Talag J."/>
            <person name="Welchert J."/>
            <person name="Wing R.A."/>
        </authorList>
    </citation>
    <scope>NUCLEOTIDE SEQUENCE [LARGE SCALE GENOMIC DNA]</scope>
    <source>
        <strain evidence="2">cv. OR44</strain>
    </source>
</reference>
<evidence type="ECO:0000313" key="3">
    <source>
        <dbReference type="Proteomes" id="UP000008021"/>
    </source>
</evidence>
<organism evidence="2">
    <name type="scientific">Oryza meridionalis</name>
    <dbReference type="NCBI Taxonomy" id="40149"/>
    <lineage>
        <taxon>Eukaryota</taxon>
        <taxon>Viridiplantae</taxon>
        <taxon>Streptophyta</taxon>
        <taxon>Embryophyta</taxon>
        <taxon>Tracheophyta</taxon>
        <taxon>Spermatophyta</taxon>
        <taxon>Magnoliopsida</taxon>
        <taxon>Liliopsida</taxon>
        <taxon>Poales</taxon>
        <taxon>Poaceae</taxon>
        <taxon>BOP clade</taxon>
        <taxon>Oryzoideae</taxon>
        <taxon>Oryzeae</taxon>
        <taxon>Oryzinae</taxon>
        <taxon>Oryza</taxon>
    </lineage>
</organism>
<proteinExistence type="predicted"/>
<feature type="compositionally biased region" description="Basic residues" evidence="1">
    <location>
        <begin position="121"/>
        <end position="131"/>
    </location>
</feature>
<keyword evidence="3" id="KW-1185">Reference proteome</keyword>
<feature type="compositionally biased region" description="Polar residues" evidence="1">
    <location>
        <begin position="168"/>
        <end position="182"/>
    </location>
</feature>
<dbReference type="AlphaFoldDB" id="A0A0E0DWM3"/>
<accession>A0A0E0DWM3</accession>
<dbReference type="Gramene" id="OMERI06G02910.1">
    <property type="protein sequence ID" value="OMERI06G02910.1"/>
    <property type="gene ID" value="OMERI06G02910"/>
</dbReference>
<protein>
    <submittedName>
        <fullName evidence="2">Uncharacterized protein</fullName>
    </submittedName>
</protein>
<name>A0A0E0DWM3_9ORYZ</name>
<evidence type="ECO:0000256" key="1">
    <source>
        <dbReference type="SAM" id="MobiDB-lite"/>
    </source>
</evidence>
<dbReference type="EnsemblPlants" id="OMERI06G02910.1">
    <property type="protein sequence ID" value="OMERI06G02910.1"/>
    <property type="gene ID" value="OMERI06G02910"/>
</dbReference>
<evidence type="ECO:0000313" key="2">
    <source>
        <dbReference type="EnsemblPlants" id="OMERI06G02910.1"/>
    </source>
</evidence>